<dbReference type="EMBL" id="JAUIQD010000001">
    <property type="protein sequence ID" value="KAK3363819.1"/>
    <property type="molecule type" value="Genomic_DNA"/>
</dbReference>
<name>A0AAJ0HWC4_9PEZI</name>
<evidence type="ECO:0000313" key="1">
    <source>
        <dbReference type="EMBL" id="KAK3363819.1"/>
    </source>
</evidence>
<dbReference type="Proteomes" id="UP001275084">
    <property type="component" value="Unassembled WGS sequence"/>
</dbReference>
<proteinExistence type="predicted"/>
<dbReference type="GO" id="GO:0007131">
    <property type="term" value="P:reciprocal meiotic recombination"/>
    <property type="evidence" value="ECO:0007669"/>
    <property type="project" value="InterPro"/>
</dbReference>
<reference evidence="1" key="1">
    <citation type="journal article" date="2023" name="Mol. Phylogenet. Evol.">
        <title>Genome-scale phylogeny and comparative genomics of the fungal order Sordariales.</title>
        <authorList>
            <person name="Hensen N."/>
            <person name="Bonometti L."/>
            <person name="Westerberg I."/>
            <person name="Brannstrom I.O."/>
            <person name="Guillou S."/>
            <person name="Cros-Aarteil S."/>
            <person name="Calhoun S."/>
            <person name="Haridas S."/>
            <person name="Kuo A."/>
            <person name="Mondo S."/>
            <person name="Pangilinan J."/>
            <person name="Riley R."/>
            <person name="LaButti K."/>
            <person name="Andreopoulos B."/>
            <person name="Lipzen A."/>
            <person name="Chen C."/>
            <person name="Yan M."/>
            <person name="Daum C."/>
            <person name="Ng V."/>
            <person name="Clum A."/>
            <person name="Steindorff A."/>
            <person name="Ohm R.A."/>
            <person name="Martin F."/>
            <person name="Silar P."/>
            <person name="Natvig D.O."/>
            <person name="Lalanne C."/>
            <person name="Gautier V."/>
            <person name="Ament-Velasquez S.L."/>
            <person name="Kruys A."/>
            <person name="Hutchinson M.I."/>
            <person name="Powell A.J."/>
            <person name="Barry K."/>
            <person name="Miller A.N."/>
            <person name="Grigoriev I.V."/>
            <person name="Debuchy R."/>
            <person name="Gladieux P."/>
            <person name="Hiltunen Thoren M."/>
            <person name="Johannesson H."/>
        </authorList>
    </citation>
    <scope>NUCLEOTIDE SEQUENCE</scope>
    <source>
        <strain evidence="1">CBS 955.72</strain>
    </source>
</reference>
<protein>
    <submittedName>
        <fullName evidence="1">Uncharacterized protein</fullName>
    </submittedName>
</protein>
<gene>
    <name evidence="1" type="ORF">B0T25DRAFT_492749</name>
</gene>
<reference evidence="1" key="2">
    <citation type="submission" date="2023-06" db="EMBL/GenBank/DDBJ databases">
        <authorList>
            <consortium name="Lawrence Berkeley National Laboratory"/>
            <person name="Haridas S."/>
            <person name="Hensen N."/>
            <person name="Bonometti L."/>
            <person name="Westerberg I."/>
            <person name="Brannstrom I.O."/>
            <person name="Guillou S."/>
            <person name="Cros-Aarteil S."/>
            <person name="Calhoun S."/>
            <person name="Kuo A."/>
            <person name="Mondo S."/>
            <person name="Pangilinan J."/>
            <person name="Riley R."/>
            <person name="Labutti K."/>
            <person name="Andreopoulos B."/>
            <person name="Lipzen A."/>
            <person name="Chen C."/>
            <person name="Yanf M."/>
            <person name="Daum C."/>
            <person name="Ng V."/>
            <person name="Clum A."/>
            <person name="Steindorff A."/>
            <person name="Ohm R."/>
            <person name="Martin F."/>
            <person name="Silar P."/>
            <person name="Natvig D."/>
            <person name="Lalanne C."/>
            <person name="Gautier V."/>
            <person name="Ament-Velasquez S.L."/>
            <person name="Kruys A."/>
            <person name="Hutchinson M.I."/>
            <person name="Powell A.J."/>
            <person name="Barry K."/>
            <person name="Miller A.N."/>
            <person name="Grigoriev I.V."/>
            <person name="Debuchy R."/>
            <person name="Gladieux P."/>
            <person name="Thoren M.H."/>
            <person name="Johannesson H."/>
        </authorList>
    </citation>
    <scope>NUCLEOTIDE SEQUENCE</scope>
    <source>
        <strain evidence="1">CBS 955.72</strain>
    </source>
</reference>
<dbReference type="GO" id="GO:0061630">
    <property type="term" value="F:ubiquitin protein ligase activity"/>
    <property type="evidence" value="ECO:0007669"/>
    <property type="project" value="InterPro"/>
</dbReference>
<organism evidence="1 2">
    <name type="scientific">Lasiosphaeria hispida</name>
    <dbReference type="NCBI Taxonomy" id="260671"/>
    <lineage>
        <taxon>Eukaryota</taxon>
        <taxon>Fungi</taxon>
        <taxon>Dikarya</taxon>
        <taxon>Ascomycota</taxon>
        <taxon>Pezizomycotina</taxon>
        <taxon>Sordariomycetes</taxon>
        <taxon>Sordariomycetidae</taxon>
        <taxon>Sordariales</taxon>
        <taxon>Lasiosphaeriaceae</taxon>
        <taxon>Lasiosphaeria</taxon>
    </lineage>
</organism>
<dbReference type="GO" id="GO:0000795">
    <property type="term" value="C:synaptonemal complex"/>
    <property type="evidence" value="ECO:0007669"/>
    <property type="project" value="InterPro"/>
</dbReference>
<dbReference type="AlphaFoldDB" id="A0AAJ0HWC4"/>
<evidence type="ECO:0000313" key="2">
    <source>
        <dbReference type="Proteomes" id="UP001275084"/>
    </source>
</evidence>
<keyword evidence="2" id="KW-1185">Reference proteome</keyword>
<sequence>MEQNLNCNVSKCGSQLTDHAQHFYGFSITDLYDSHALCLGCARNHGFTGQGPYACPVCQQPLTGSEIFNQLLQPSEEWKSVALLNN</sequence>
<comment type="caution">
    <text evidence="1">The sequence shown here is derived from an EMBL/GenBank/DDBJ whole genome shotgun (WGS) entry which is preliminary data.</text>
</comment>
<dbReference type="PANTHER" id="PTHR14305">
    <property type="entry name" value="E3 UBIQUITIN-PROTEIN LIGASE CCNB1IP1"/>
    <property type="match status" value="1"/>
</dbReference>
<dbReference type="InterPro" id="IPR042448">
    <property type="entry name" value="CCNB1IP1"/>
</dbReference>
<dbReference type="PANTHER" id="PTHR14305:SF0">
    <property type="entry name" value="E3 UBIQUITIN-PROTEIN LIGASE CCNB1IP1"/>
    <property type="match status" value="1"/>
</dbReference>
<accession>A0AAJ0HWC4</accession>